<feature type="transmembrane region" description="Helical" evidence="6">
    <location>
        <begin position="316"/>
        <end position="339"/>
    </location>
</feature>
<dbReference type="InterPro" id="IPR004680">
    <property type="entry name" value="Cit_transptr-like_dom"/>
</dbReference>
<feature type="domain" description="Citrate transporter-like" evidence="7">
    <location>
        <begin position="24"/>
        <end position="309"/>
    </location>
</feature>
<feature type="transmembrane region" description="Helical" evidence="6">
    <location>
        <begin position="85"/>
        <end position="112"/>
    </location>
</feature>
<accession>A0A0H3F7I5</accession>
<evidence type="ECO:0000256" key="5">
    <source>
        <dbReference type="ARBA" id="ARBA00023136"/>
    </source>
</evidence>
<keyword evidence="3 6" id="KW-0812">Transmembrane</keyword>
<gene>
    <name evidence="8" type="ordered locus">Rahaq_1220</name>
</gene>
<dbReference type="Pfam" id="PF03600">
    <property type="entry name" value="CitMHS"/>
    <property type="match status" value="1"/>
</dbReference>
<organism evidence="8 9">
    <name type="scientific">Rahnella sp. (strain Y9602)</name>
    <dbReference type="NCBI Taxonomy" id="2703885"/>
    <lineage>
        <taxon>Bacteria</taxon>
        <taxon>Pseudomonadati</taxon>
        <taxon>Pseudomonadota</taxon>
        <taxon>Gammaproteobacteria</taxon>
        <taxon>Enterobacterales</taxon>
        <taxon>Yersiniaceae</taxon>
        <taxon>Rahnella</taxon>
    </lineage>
</organism>
<evidence type="ECO:0000313" key="8">
    <source>
        <dbReference type="EMBL" id="ADW72843.1"/>
    </source>
</evidence>
<evidence type="ECO:0000256" key="6">
    <source>
        <dbReference type="SAM" id="Phobius"/>
    </source>
</evidence>
<dbReference type="eggNOG" id="COG1055">
    <property type="taxonomic scope" value="Bacteria"/>
</dbReference>
<evidence type="ECO:0000256" key="1">
    <source>
        <dbReference type="ARBA" id="ARBA00004141"/>
    </source>
</evidence>
<dbReference type="KEGG" id="rah:Rahaq_1220"/>
<name>A0A0H3F7I5_RAHSY</name>
<keyword evidence="5 6" id="KW-0472">Membrane</keyword>
<dbReference type="AlphaFoldDB" id="A0A0H3F7I5"/>
<proteinExistence type="predicted"/>
<evidence type="ECO:0000256" key="4">
    <source>
        <dbReference type="ARBA" id="ARBA00022989"/>
    </source>
</evidence>
<keyword evidence="4 6" id="KW-1133">Transmembrane helix</keyword>
<dbReference type="GO" id="GO:0016020">
    <property type="term" value="C:membrane"/>
    <property type="evidence" value="ECO:0007669"/>
    <property type="project" value="UniProtKB-SubCell"/>
</dbReference>
<protein>
    <submittedName>
        <fullName evidence="8">Citrate transporter</fullName>
    </submittedName>
</protein>
<feature type="transmembrane region" description="Helical" evidence="6">
    <location>
        <begin position="351"/>
        <end position="374"/>
    </location>
</feature>
<reference evidence="9" key="1">
    <citation type="submission" date="2011-01" db="EMBL/GenBank/DDBJ databases">
        <title>Complete sequence of chromosome of Rahnella sp. Y9602.</title>
        <authorList>
            <consortium name="US DOE Joint Genome Institute"/>
            <person name="Lucas S."/>
            <person name="Copeland A."/>
            <person name="Lapidus A."/>
            <person name="Cheng J.-F."/>
            <person name="Goodwin L."/>
            <person name="Pitluck S."/>
            <person name="Lu M."/>
            <person name="Detter J.C."/>
            <person name="Han C."/>
            <person name="Tapia R."/>
            <person name="Land M."/>
            <person name="Hauser L."/>
            <person name="Kyrpides N."/>
            <person name="Ivanova N."/>
            <person name="Ovchinnikova G."/>
            <person name="Pagani I."/>
            <person name="Sobecky P.A."/>
            <person name="Martinez R.J."/>
            <person name="Woyke T."/>
        </authorList>
    </citation>
    <scope>NUCLEOTIDE SEQUENCE [LARGE SCALE GENOMIC DNA]</scope>
    <source>
        <strain evidence="9">Y9602</strain>
    </source>
</reference>
<evidence type="ECO:0000259" key="7">
    <source>
        <dbReference type="Pfam" id="PF03600"/>
    </source>
</evidence>
<dbReference type="OrthoDB" id="3177666at2"/>
<keyword evidence="2" id="KW-0813">Transport</keyword>
<dbReference type="GO" id="GO:0055085">
    <property type="term" value="P:transmembrane transport"/>
    <property type="evidence" value="ECO:0007669"/>
    <property type="project" value="InterPro"/>
</dbReference>
<dbReference type="HOGENOM" id="CLU_063025_1_0_6"/>
<evidence type="ECO:0000313" key="9">
    <source>
        <dbReference type="Proteomes" id="UP000007257"/>
    </source>
</evidence>
<reference evidence="8 9" key="2">
    <citation type="journal article" date="2012" name="J. Bacteriol.">
        <title>Complete Genome Sequence of Rahnella sp. Strain Y9602, a Gammaproteobacterium Isolate from Metal- and Radionuclide-Contaminated Soil.</title>
        <authorList>
            <person name="Martinez R.J."/>
            <person name="Bruce D."/>
            <person name="Detter C."/>
            <person name="Goodwin L.A."/>
            <person name="Han J."/>
            <person name="Han C.S."/>
            <person name="Held B."/>
            <person name="Land M.L."/>
            <person name="Mikhailova N."/>
            <person name="Nolan M."/>
            <person name="Pennacchio L."/>
            <person name="Pitluck S."/>
            <person name="Tapia R."/>
            <person name="Woyke T."/>
            <person name="Sobecky P.A."/>
        </authorList>
    </citation>
    <scope>NUCLEOTIDE SEQUENCE [LARGE SCALE GENOMIC DNA]</scope>
    <source>
        <strain evidence="8 9">Y9602</strain>
    </source>
</reference>
<dbReference type="Proteomes" id="UP000007257">
    <property type="component" value="Chromosome"/>
</dbReference>
<sequence>MLMAASGSVLKPFLRDRFLHLLILLGVILTLFQPEKISRFPQFVDWDTIVTLLGLLMLTKGVEVSGYFDFVGRKMINAIDNERRLALFLVTAAALLSTFMTNDVALFIVIPLTITLKKLTSLPVTRLIIFEALAVNAGSLLTPIGNPQNILLWNKSGQSFLHFIGQMAPLALITLVALLLVTWFCFPSHSLKKIENNQGYPFRKRLLVSCVVLYVVFIACVDLGLALYGLLAVILCFLLLARNVLLRIDWPLILVFIVMFIDVRLLVGLNALQPAFTHIHSLPDYGHYLLSIGLSQVISNVPATILMINYLPSGPLLAYAVNAGGFGLAIGSLANLIALRMANDKKIWLRFHYYSFPFLLFSGITGWLLLTLFVK</sequence>
<evidence type="ECO:0000256" key="3">
    <source>
        <dbReference type="ARBA" id="ARBA00022692"/>
    </source>
</evidence>
<dbReference type="RefSeq" id="WP_013574548.1">
    <property type="nucleotide sequence ID" value="NC_015061.1"/>
</dbReference>
<dbReference type="EMBL" id="CP002505">
    <property type="protein sequence ID" value="ADW72843.1"/>
    <property type="molecule type" value="Genomic_DNA"/>
</dbReference>
<dbReference type="PANTHER" id="PTHR43568">
    <property type="entry name" value="P PROTEIN"/>
    <property type="match status" value="1"/>
</dbReference>
<feature type="transmembrane region" description="Helical" evidence="6">
    <location>
        <begin position="252"/>
        <end position="276"/>
    </location>
</feature>
<dbReference type="PANTHER" id="PTHR43568:SF1">
    <property type="entry name" value="P PROTEIN"/>
    <property type="match status" value="1"/>
</dbReference>
<dbReference type="InterPro" id="IPR051475">
    <property type="entry name" value="Diverse_Ion_Transporter"/>
</dbReference>
<evidence type="ECO:0000256" key="2">
    <source>
        <dbReference type="ARBA" id="ARBA00022448"/>
    </source>
</evidence>
<feature type="transmembrane region" description="Helical" evidence="6">
    <location>
        <begin position="207"/>
        <end position="240"/>
    </location>
</feature>
<comment type="subcellular location">
    <subcellularLocation>
        <location evidence="1">Membrane</location>
        <topology evidence="1">Multi-pass membrane protein</topology>
    </subcellularLocation>
</comment>
<feature type="transmembrane region" description="Helical" evidence="6">
    <location>
        <begin position="164"/>
        <end position="186"/>
    </location>
</feature>
<feature type="transmembrane region" description="Helical" evidence="6">
    <location>
        <begin position="288"/>
        <end position="310"/>
    </location>
</feature>